<dbReference type="RefSeq" id="WP_047940434.1">
    <property type="nucleotide sequence ID" value="NZ_JBANBP010000050.1"/>
</dbReference>
<keyword evidence="1" id="KW-0808">Transferase</keyword>
<comment type="caution">
    <text evidence="4">The sequence shown here is derived from an EMBL/GenBank/DDBJ whole genome shotgun (WGS) entry which is preliminary data.</text>
</comment>
<dbReference type="Pfam" id="PF00583">
    <property type="entry name" value="Acetyltransf_1"/>
    <property type="match status" value="1"/>
</dbReference>
<proteinExistence type="predicted"/>
<dbReference type="AlphaFoldDB" id="A0A0J1LFP0"/>
<dbReference type="GO" id="GO:0016747">
    <property type="term" value="F:acyltransferase activity, transferring groups other than amino-acyl groups"/>
    <property type="evidence" value="ECO:0007669"/>
    <property type="project" value="InterPro"/>
</dbReference>
<dbReference type="PATRIC" id="fig|1397.4.peg.1862"/>
<dbReference type="PANTHER" id="PTHR43877">
    <property type="entry name" value="AMINOALKYLPHOSPHONATE N-ACETYLTRANSFERASE-RELATED-RELATED"/>
    <property type="match status" value="1"/>
</dbReference>
<sequence>MEKIIKGSEAIKIVSYHDGLAGKVADMWTKSKDSWGGTGKTEEQVRDQQQSSDNIDTFLAVIGEEVVGYCGFSVYKEDAGALYVPLLNVRPDYHGKKIGKLLLLHALNAATELKWPRLDLYTWAGNLKAVPLYKRCGFFWEDNDQYTHLMNFIPTVRNDEVMNHYLKNMDWYADLKRNLEIKPDGMLKRGFTHYEYIWQKETETVVVKFEKTSRGICSLETKDFQIELTMDNHKCIEEIEHKVYLKMKNKTANPLSLEALADNQGRIQCSFQSSQEIKGNQEIAISSPFTIKKGEEPVDGKTFPALKVTVRINGLETSLQLGVFPQAPISIEGKEIEAILANGMKTYLDLEISNNLEKDINGYFTIPKNGHLYFEGDKYSFALAKKAKKWIRIPVQVKSCGSFKEKIIGEIVENEQGILTFEKEIALALKGIGEQFVVEQEKSWQVYNGPHQLTVSKIDLTTEIAHTDFALFAPSIGKPYSNELSKQKPYKVRTEKTGNSIKLELFFKSNAFPYLDIMLTNQLFAEGLIKRWITITNNSLEEKEISVQETFFDIWQNLYFPLNGEVVSFNEWNLVQPFELNSKDITGNWYFTSPNSTPFGVAWAKEARIKMDNWKVHVEATSILGKNESVAFSPISVNIGAYRNWQQWELAAEGLQREHASTVTPGFKVEFNEANLIIDRDNDLKVRIKNYSNQAIQGEMTITMNERQGDSQRIDTGASEIYQIQPQRDLQLGLNTVKTTISLPAKIIDNDDLFFVPSRKNMTTEVKIEEGVTVYHVSNGIVSFKASPAYYPGVYSLVVNGKEWLEHAFPKPIAKSWWNPWCGGIKNGPPDLNVFSLLKEETACAFTSLKDIHHNEWTGVKLVTTIRHHEKWKGLKYEQYFLTMPGIPLLITFIEIIDDAGRRMAEEEWHTNLFITCNEEEKAVLHIQDNKVSTKQYMVASEEQEVNIKGHSYLSLEQEKCYYIASDKSKGIDFYSNKDVIQLISYAKCRRTENRLFTEPTYLLFTEGELQSSLVNKVRQIAFSEREYVDENN</sequence>
<dbReference type="SUPFAM" id="SSF55729">
    <property type="entry name" value="Acyl-CoA N-acyltransferases (Nat)"/>
    <property type="match status" value="1"/>
</dbReference>
<keyword evidence="2" id="KW-0012">Acyltransferase</keyword>
<dbReference type="PROSITE" id="PS51186">
    <property type="entry name" value="GNAT"/>
    <property type="match status" value="1"/>
</dbReference>
<evidence type="ECO:0000313" key="5">
    <source>
        <dbReference type="Proteomes" id="UP000036045"/>
    </source>
</evidence>
<name>A0A0J1LFP0_NIACI</name>
<accession>A0A0J1LFP0</accession>
<evidence type="ECO:0000313" key="4">
    <source>
        <dbReference type="EMBL" id="KLV27880.1"/>
    </source>
</evidence>
<evidence type="ECO:0000256" key="2">
    <source>
        <dbReference type="ARBA" id="ARBA00023315"/>
    </source>
</evidence>
<dbReference type="CDD" id="cd04301">
    <property type="entry name" value="NAT_SF"/>
    <property type="match status" value="1"/>
</dbReference>
<dbReference type="Gene3D" id="3.40.630.30">
    <property type="match status" value="1"/>
</dbReference>
<dbReference type="Proteomes" id="UP000036045">
    <property type="component" value="Unassembled WGS sequence"/>
</dbReference>
<protein>
    <recommendedName>
        <fullName evidence="3">N-acetyltransferase domain-containing protein</fullName>
    </recommendedName>
</protein>
<dbReference type="OrthoDB" id="9776689at2"/>
<dbReference type="InterPro" id="IPR016181">
    <property type="entry name" value="Acyl_CoA_acyltransferase"/>
</dbReference>
<dbReference type="InterPro" id="IPR000182">
    <property type="entry name" value="GNAT_dom"/>
</dbReference>
<gene>
    <name evidence="4" type="ORF">ABW02_02985</name>
</gene>
<reference evidence="4 5" key="1">
    <citation type="submission" date="2015-05" db="EMBL/GenBank/DDBJ databases">
        <title>Whole genome sequence and identification of bacterial endophytes from Costus igneus.</title>
        <authorList>
            <person name="Lee Y.P."/>
            <person name="Gan H.M."/>
            <person name="Eng W."/>
            <person name="Wheatley M.S."/>
            <person name="Caraballo A."/>
            <person name="Polter S."/>
            <person name="Savka M.A."/>
            <person name="Hudson A.O."/>
        </authorList>
    </citation>
    <scope>NUCLEOTIDE SEQUENCE [LARGE SCALE GENOMIC DNA]</scope>
    <source>
        <strain evidence="4 5">RIT379</strain>
    </source>
</reference>
<organism evidence="4 5">
    <name type="scientific">Niallia circulans</name>
    <name type="common">Bacillus circulans</name>
    <dbReference type="NCBI Taxonomy" id="1397"/>
    <lineage>
        <taxon>Bacteria</taxon>
        <taxon>Bacillati</taxon>
        <taxon>Bacillota</taxon>
        <taxon>Bacilli</taxon>
        <taxon>Bacillales</taxon>
        <taxon>Bacillaceae</taxon>
        <taxon>Niallia</taxon>
    </lineage>
</organism>
<feature type="domain" description="N-acetyltransferase" evidence="3">
    <location>
        <begin position="11"/>
        <end position="167"/>
    </location>
</feature>
<dbReference type="EMBL" id="LDPH01000002">
    <property type="protein sequence ID" value="KLV27880.1"/>
    <property type="molecule type" value="Genomic_DNA"/>
</dbReference>
<keyword evidence="5" id="KW-1185">Reference proteome</keyword>
<dbReference type="InterPro" id="IPR050832">
    <property type="entry name" value="Bact_Acetyltransf"/>
</dbReference>
<evidence type="ECO:0000259" key="3">
    <source>
        <dbReference type="PROSITE" id="PS51186"/>
    </source>
</evidence>
<evidence type="ECO:0000256" key="1">
    <source>
        <dbReference type="ARBA" id="ARBA00022679"/>
    </source>
</evidence>